<dbReference type="AlphaFoldDB" id="A0A916A198"/>
<dbReference type="Pfam" id="PF13695">
    <property type="entry name" value="Zn_ribbon_3CxxC"/>
    <property type="match status" value="1"/>
</dbReference>
<evidence type="ECO:0000259" key="4">
    <source>
        <dbReference type="SMART" id="SM01328"/>
    </source>
</evidence>
<evidence type="ECO:0000256" key="1">
    <source>
        <dbReference type="ARBA" id="ARBA00022723"/>
    </source>
</evidence>
<keyword evidence="3" id="KW-0862">Zinc</keyword>
<evidence type="ECO:0000313" key="5">
    <source>
        <dbReference type="EMBL" id="CAB5395289.1"/>
    </source>
</evidence>
<name>A0A916A198_9GLOM</name>
<evidence type="ECO:0000256" key="3">
    <source>
        <dbReference type="ARBA" id="ARBA00022833"/>
    </source>
</evidence>
<comment type="caution">
    <text evidence="5">The sequence shown here is derived from an EMBL/GenBank/DDBJ whole genome shotgun (WGS) entry which is preliminary data.</text>
</comment>
<dbReference type="VEuPathDB" id="FungiDB:RhiirFUN_013967"/>
<evidence type="ECO:0000256" key="2">
    <source>
        <dbReference type="ARBA" id="ARBA00022771"/>
    </source>
</evidence>
<dbReference type="Proteomes" id="UP000684084">
    <property type="component" value="Unassembled WGS sequence"/>
</dbReference>
<dbReference type="GO" id="GO:0008270">
    <property type="term" value="F:zinc ion binding"/>
    <property type="evidence" value="ECO:0007669"/>
    <property type="project" value="UniProtKB-KW"/>
</dbReference>
<reference evidence="5" key="1">
    <citation type="submission" date="2020-05" db="EMBL/GenBank/DDBJ databases">
        <authorList>
            <person name="Rincon C."/>
            <person name="Sanders R I."/>
            <person name="Robbins C."/>
            <person name="Chaturvedi A."/>
        </authorList>
    </citation>
    <scope>NUCLEOTIDE SEQUENCE</scope>
    <source>
        <strain evidence="5">CHB12</strain>
    </source>
</reference>
<dbReference type="InterPro" id="IPR027377">
    <property type="entry name" value="ZAR1/RTP1-5-like_Znf-3CxxC"/>
</dbReference>
<accession>A0A916A198</accession>
<feature type="domain" description="3CxxC-type" evidence="4">
    <location>
        <begin position="162"/>
        <end position="245"/>
    </location>
</feature>
<organism evidence="5 6">
    <name type="scientific">Rhizophagus irregularis</name>
    <dbReference type="NCBI Taxonomy" id="588596"/>
    <lineage>
        <taxon>Eukaryota</taxon>
        <taxon>Fungi</taxon>
        <taxon>Fungi incertae sedis</taxon>
        <taxon>Mucoromycota</taxon>
        <taxon>Glomeromycotina</taxon>
        <taxon>Glomeromycetes</taxon>
        <taxon>Glomerales</taxon>
        <taxon>Glomeraceae</taxon>
        <taxon>Rhizophagus</taxon>
    </lineage>
</organism>
<dbReference type="SMART" id="SM01328">
    <property type="entry name" value="zf-3CxxC"/>
    <property type="match status" value="1"/>
</dbReference>
<keyword evidence="1" id="KW-0479">Metal-binding</keyword>
<sequence length="265" mass="31542">MNYRFLYMSAFLFRNNYNMGQPIFIATFGKIMKRSVSLSHRSYIANNISTSHWKHHDEEKITRIIRQLVQSKKRYKIYGYGKRPCQECQSEWKSKSPYTKESLEDYLKETSNELLNELCEKCNKMKPISSFLLYKKSPLEDHIDIKPTIEIKLSEEWNNYYRVFGTWKCQRCSNRWKSAHTYISLQKFIEKSRLDKDDFYMQKCKNCEEENNDNCVISSYKPLNKSDRVRDTPHEAGLCAKCLSGAYCVHDTFVPGKLANDFFFF</sequence>
<evidence type="ECO:0000313" key="6">
    <source>
        <dbReference type="Proteomes" id="UP000684084"/>
    </source>
</evidence>
<keyword evidence="2" id="KW-0863">Zinc-finger</keyword>
<gene>
    <name evidence="5" type="ORF">CHRIB12_LOCUS23767</name>
</gene>
<dbReference type="OrthoDB" id="10038672at2759"/>
<dbReference type="EMBL" id="CAGKOT010000097">
    <property type="protein sequence ID" value="CAB5395289.1"/>
    <property type="molecule type" value="Genomic_DNA"/>
</dbReference>
<protein>
    <recommendedName>
        <fullName evidence="4">3CxxC-type domain-containing protein</fullName>
    </recommendedName>
</protein>
<proteinExistence type="predicted"/>